<evidence type="ECO:0000313" key="2">
    <source>
        <dbReference type="EMBL" id="CAI3993125.1"/>
    </source>
</evidence>
<feature type="compositionally biased region" description="Basic and acidic residues" evidence="1">
    <location>
        <begin position="332"/>
        <end position="391"/>
    </location>
</feature>
<protein>
    <submittedName>
        <fullName evidence="2">Uncharacterized protein</fullName>
    </submittedName>
</protein>
<gene>
    <name evidence="2" type="ORF">C1SCF055_LOCUS19903</name>
</gene>
<feature type="compositionally biased region" description="Basic and acidic residues" evidence="1">
    <location>
        <begin position="252"/>
        <end position="289"/>
    </location>
</feature>
<feature type="compositionally biased region" description="Basic residues" evidence="1">
    <location>
        <begin position="290"/>
        <end position="331"/>
    </location>
</feature>
<accession>A0A9P1G071</accession>
<name>A0A9P1G071_9DINO</name>
<sequence length="391" mass="44910">MGRKKNKQNDEMQQAPPVAAEEPRQGKERDKYDSSSEPEMEPKHHDLDPDIQQLAYTFKIDAGLTQKLNDIMIEKRMNTWEQDLERLYEILKDAHTPAAMLNLKVKDMQKGTFVGKAKCGPRVRDLARRHKLDKGAATKLEEAMSMREAMGKDVEKDIVLLDEHLTASNKPSALISMKLDSLRKGYNIGHCIYSREPVMGNTGPGVDGVVDKKRQVKVLGYTDADLSSRFASSDGKSEQLMDEATVRKLMAAEKSRVLGSREKNEKGVKTGKEKEQRPQKESKEKEPKSRSRRVRRSSSSTRSRRKRRRSSSSSRRRSSSSQSRARRRKDRKAKEQKEKEQNPEKKKDKKEDRKAKGQEEKDKDEDKKNTIKDKAKEKEKVKDKEKKKDAS</sequence>
<proteinExistence type="predicted"/>
<feature type="compositionally biased region" description="Basic and acidic residues" evidence="1">
    <location>
        <begin position="21"/>
        <end position="47"/>
    </location>
</feature>
<dbReference type="AlphaFoldDB" id="A0A9P1G071"/>
<feature type="region of interest" description="Disordered" evidence="1">
    <location>
        <begin position="1"/>
        <end position="47"/>
    </location>
</feature>
<evidence type="ECO:0000313" key="4">
    <source>
        <dbReference type="Proteomes" id="UP001152797"/>
    </source>
</evidence>
<dbReference type="EMBL" id="CAMXCT030001792">
    <property type="protein sequence ID" value="CAL4780437.1"/>
    <property type="molecule type" value="Genomic_DNA"/>
</dbReference>
<organism evidence="2">
    <name type="scientific">Cladocopium goreaui</name>
    <dbReference type="NCBI Taxonomy" id="2562237"/>
    <lineage>
        <taxon>Eukaryota</taxon>
        <taxon>Sar</taxon>
        <taxon>Alveolata</taxon>
        <taxon>Dinophyceae</taxon>
        <taxon>Suessiales</taxon>
        <taxon>Symbiodiniaceae</taxon>
        <taxon>Cladocopium</taxon>
    </lineage>
</organism>
<evidence type="ECO:0000313" key="3">
    <source>
        <dbReference type="EMBL" id="CAL1146500.1"/>
    </source>
</evidence>
<keyword evidence="4" id="KW-1185">Reference proteome</keyword>
<dbReference type="OrthoDB" id="439474at2759"/>
<reference evidence="2" key="1">
    <citation type="submission" date="2022-10" db="EMBL/GenBank/DDBJ databases">
        <authorList>
            <person name="Chen Y."/>
            <person name="Dougan E. K."/>
            <person name="Chan C."/>
            <person name="Rhodes N."/>
            <person name="Thang M."/>
        </authorList>
    </citation>
    <scope>NUCLEOTIDE SEQUENCE</scope>
</reference>
<reference evidence="3" key="2">
    <citation type="submission" date="2024-04" db="EMBL/GenBank/DDBJ databases">
        <authorList>
            <person name="Chen Y."/>
            <person name="Shah S."/>
            <person name="Dougan E. K."/>
            <person name="Thang M."/>
            <person name="Chan C."/>
        </authorList>
    </citation>
    <scope>NUCLEOTIDE SEQUENCE [LARGE SCALE GENOMIC DNA]</scope>
</reference>
<feature type="region of interest" description="Disordered" evidence="1">
    <location>
        <begin position="252"/>
        <end position="391"/>
    </location>
</feature>
<dbReference type="Proteomes" id="UP001152797">
    <property type="component" value="Unassembled WGS sequence"/>
</dbReference>
<dbReference type="EMBL" id="CAMXCT020001792">
    <property type="protein sequence ID" value="CAL1146500.1"/>
    <property type="molecule type" value="Genomic_DNA"/>
</dbReference>
<comment type="caution">
    <text evidence="2">The sequence shown here is derived from an EMBL/GenBank/DDBJ whole genome shotgun (WGS) entry which is preliminary data.</text>
</comment>
<dbReference type="EMBL" id="CAMXCT010001792">
    <property type="protein sequence ID" value="CAI3993125.1"/>
    <property type="molecule type" value="Genomic_DNA"/>
</dbReference>
<evidence type="ECO:0000256" key="1">
    <source>
        <dbReference type="SAM" id="MobiDB-lite"/>
    </source>
</evidence>